<name>A0ABX1AHM1_9ACTN</name>
<keyword evidence="2" id="KW-1185">Reference proteome</keyword>
<evidence type="ECO:0000313" key="1">
    <source>
        <dbReference type="EMBL" id="NJP53101.1"/>
    </source>
</evidence>
<dbReference type="EMBL" id="JAATEM010000033">
    <property type="protein sequence ID" value="NJP53101.1"/>
    <property type="molecule type" value="Genomic_DNA"/>
</dbReference>
<comment type="caution">
    <text evidence="1">The sequence shown here is derived from an EMBL/GenBank/DDBJ whole genome shotgun (WGS) entry which is preliminary data.</text>
</comment>
<organism evidence="1 2">
    <name type="scientific">Streptomyces composti</name>
    <dbReference type="NCBI Taxonomy" id="2720025"/>
    <lineage>
        <taxon>Bacteria</taxon>
        <taxon>Bacillati</taxon>
        <taxon>Actinomycetota</taxon>
        <taxon>Actinomycetes</taxon>
        <taxon>Kitasatosporales</taxon>
        <taxon>Streptomycetaceae</taxon>
        <taxon>Streptomyces</taxon>
    </lineage>
</organism>
<gene>
    <name evidence="1" type="ORF">HCJ93_24290</name>
</gene>
<dbReference type="RefSeq" id="WP_167997933.1">
    <property type="nucleotide sequence ID" value="NZ_JAATEM010000033.1"/>
</dbReference>
<evidence type="ECO:0000313" key="2">
    <source>
        <dbReference type="Proteomes" id="UP000730591"/>
    </source>
</evidence>
<accession>A0ABX1AHM1</accession>
<dbReference type="Proteomes" id="UP000730591">
    <property type="component" value="Unassembled WGS sequence"/>
</dbReference>
<proteinExistence type="predicted"/>
<sequence>MPSALTTLVKIIQSKTGGTLLRTTPRRHPLAGIGAITAAALVATTAPAIAADGPSSPSVEQAAVVVERATGTEDLAPSHERSDAAAQATIERDAESVTITAPAKATGGVEVGNNSGDRVSLTLAGAKAVSGVKAGSGTVVYPDAASSVDLAVQPTRDGSVRTLVTLKSSAASTKHRFELDLPDETWLRPKDDGGFDIIEAGEGGEESVAGSIAAPWAKDAQGRPVPTRYTADGHTLLQEIYTAPDTAFPVVADPKITFGWGVYINMWGHELGATALAVGFGAEVGLAYICGKARLVLGTACGLAIGGKVLFPTYEAVKKLKPKKCYQNKFGSKRKWKIVSDKNCKY</sequence>
<protein>
    <submittedName>
        <fullName evidence="1">Uncharacterized protein</fullName>
    </submittedName>
</protein>
<reference evidence="1 2" key="1">
    <citation type="submission" date="2020-03" db="EMBL/GenBank/DDBJ databases">
        <title>WGS of actinomycetes isolated from Thailand.</title>
        <authorList>
            <person name="Thawai C."/>
        </authorList>
    </citation>
    <scope>NUCLEOTIDE SEQUENCE [LARGE SCALE GENOMIC DNA]</scope>
    <source>
        <strain evidence="1 2">SBST2-5</strain>
    </source>
</reference>